<feature type="region of interest" description="Disordered" evidence="1">
    <location>
        <begin position="194"/>
        <end position="223"/>
    </location>
</feature>
<proteinExistence type="predicted"/>
<dbReference type="OrthoDB" id="7834608at2"/>
<name>A0A1N6IN97_9RHOB</name>
<reference evidence="4" key="1">
    <citation type="submission" date="2016-11" db="EMBL/GenBank/DDBJ databases">
        <authorList>
            <person name="Varghese N."/>
            <person name="Submissions S."/>
        </authorList>
    </citation>
    <scope>NUCLEOTIDE SEQUENCE [LARGE SCALE GENOMIC DNA]</scope>
    <source>
        <strain evidence="4">DSM 29440</strain>
    </source>
</reference>
<gene>
    <name evidence="3" type="ORF">SAMN05444002_4103</name>
</gene>
<dbReference type="RefSeq" id="WP_074258232.1">
    <property type="nucleotide sequence ID" value="NZ_FSRL01000002.1"/>
</dbReference>
<feature type="signal peptide" evidence="2">
    <location>
        <begin position="1"/>
        <end position="20"/>
    </location>
</feature>
<dbReference type="EMBL" id="FSRL01000002">
    <property type="protein sequence ID" value="SIO33466.1"/>
    <property type="molecule type" value="Genomic_DNA"/>
</dbReference>
<evidence type="ECO:0000313" key="4">
    <source>
        <dbReference type="Proteomes" id="UP000184932"/>
    </source>
</evidence>
<evidence type="ECO:0000256" key="2">
    <source>
        <dbReference type="SAM" id="SignalP"/>
    </source>
</evidence>
<dbReference type="Proteomes" id="UP000184932">
    <property type="component" value="Unassembled WGS sequence"/>
</dbReference>
<dbReference type="AlphaFoldDB" id="A0A1N6IN97"/>
<evidence type="ECO:0008006" key="5">
    <source>
        <dbReference type="Google" id="ProtNLM"/>
    </source>
</evidence>
<sequence length="223" mass="23312">MRRALALIALLAGCSPVADLEEPVVPIGAFSLGHAVVVAEGASKIPPSREAAAEEWQAALEQALMQRFGRFEGDQLYHLAVKVDAYALAVPGVPVVLSPKSVLRLQVSVWDDAAGGKINAEPRVFTVFERLSGETVVGSGLTRTREQQMAQLSANAARLIEAWMRENPAWFAPRAAAAVAAPTEIGEVLIETAPLDPPAAAPPGAASRPGVSPDIGSVITPAQ</sequence>
<keyword evidence="2" id="KW-0732">Signal</keyword>
<keyword evidence="4" id="KW-1185">Reference proteome</keyword>
<evidence type="ECO:0000313" key="3">
    <source>
        <dbReference type="EMBL" id="SIO33466.1"/>
    </source>
</evidence>
<feature type="chain" id="PRO_5013020616" description="Lipoprotein" evidence="2">
    <location>
        <begin position="21"/>
        <end position="223"/>
    </location>
</feature>
<dbReference type="STRING" id="1217970.SAMN05444002_4103"/>
<evidence type="ECO:0000256" key="1">
    <source>
        <dbReference type="SAM" id="MobiDB-lite"/>
    </source>
</evidence>
<organism evidence="3 4">
    <name type="scientific">Vannielia litorea</name>
    <dbReference type="NCBI Taxonomy" id="1217970"/>
    <lineage>
        <taxon>Bacteria</taxon>
        <taxon>Pseudomonadati</taxon>
        <taxon>Pseudomonadota</taxon>
        <taxon>Alphaproteobacteria</taxon>
        <taxon>Rhodobacterales</taxon>
        <taxon>Paracoccaceae</taxon>
        <taxon>Vannielia</taxon>
    </lineage>
</organism>
<protein>
    <recommendedName>
        <fullName evidence="5">Lipoprotein</fullName>
    </recommendedName>
</protein>
<accession>A0A1N6IN97</accession>